<dbReference type="Gene3D" id="3.10.180.10">
    <property type="entry name" value="2,3-Dihydroxybiphenyl 1,2-Dioxygenase, domain 1"/>
    <property type="match status" value="1"/>
</dbReference>
<dbReference type="Proteomes" id="UP000681425">
    <property type="component" value="Chromosome"/>
</dbReference>
<dbReference type="GO" id="GO:0004462">
    <property type="term" value="F:lactoylglutathione lyase activity"/>
    <property type="evidence" value="ECO:0007669"/>
    <property type="project" value="InterPro"/>
</dbReference>
<dbReference type="PANTHER" id="PTHR21366:SF14">
    <property type="entry name" value="GLYOXALASE DOMAIN-CONTAINING PROTEIN 5"/>
    <property type="match status" value="1"/>
</dbReference>
<accession>A0A975Q1P9</accession>
<proteinExistence type="predicted"/>
<dbReference type="InterPro" id="IPR029068">
    <property type="entry name" value="Glyas_Bleomycin-R_OHBP_Dase"/>
</dbReference>
<dbReference type="InterPro" id="IPR004360">
    <property type="entry name" value="Glyas_Fos-R_dOase_dom"/>
</dbReference>
<keyword evidence="4" id="KW-1185">Reference proteome</keyword>
<dbReference type="InterPro" id="IPR037523">
    <property type="entry name" value="VOC_core"/>
</dbReference>
<dbReference type="OrthoDB" id="4725692at2"/>
<reference evidence="3" key="1">
    <citation type="submission" date="2021-04" db="EMBL/GenBank/DDBJ databases">
        <title>Isolation of p-tert-butylphenol degrading bacteria Sphingobium phenoxybenzoativorans Tas13 from active sludge.</title>
        <authorList>
            <person name="Li Y."/>
        </authorList>
    </citation>
    <scope>NUCLEOTIDE SEQUENCE</scope>
    <source>
        <strain evidence="3">Tas13</strain>
    </source>
</reference>
<dbReference type="CDD" id="cd06587">
    <property type="entry name" value="VOC"/>
    <property type="match status" value="1"/>
</dbReference>
<dbReference type="AlphaFoldDB" id="A0A975Q1P9"/>
<evidence type="ECO:0000259" key="2">
    <source>
        <dbReference type="PROSITE" id="PS51819"/>
    </source>
</evidence>
<dbReference type="PROSITE" id="PS00934">
    <property type="entry name" value="GLYOXALASE_I_1"/>
    <property type="match status" value="1"/>
</dbReference>
<dbReference type="EMBL" id="CP073910">
    <property type="protein sequence ID" value="QUT06024.1"/>
    <property type="molecule type" value="Genomic_DNA"/>
</dbReference>
<keyword evidence="1" id="KW-0479">Metal-binding</keyword>
<evidence type="ECO:0000313" key="4">
    <source>
        <dbReference type="Proteomes" id="UP000681425"/>
    </source>
</evidence>
<dbReference type="RefSeq" id="WP_070155622.1">
    <property type="nucleotide sequence ID" value="NZ_CP073910.1"/>
</dbReference>
<feature type="domain" description="VOC" evidence="2">
    <location>
        <begin position="8"/>
        <end position="142"/>
    </location>
</feature>
<dbReference type="PROSITE" id="PS51819">
    <property type="entry name" value="VOC"/>
    <property type="match status" value="1"/>
</dbReference>
<dbReference type="SUPFAM" id="SSF54593">
    <property type="entry name" value="Glyoxalase/Bleomycin resistance protein/Dihydroxybiphenyl dioxygenase"/>
    <property type="match status" value="1"/>
</dbReference>
<gene>
    <name evidence="3" type="ORF">KFK14_00490</name>
</gene>
<protein>
    <submittedName>
        <fullName evidence="3">VOC family protein</fullName>
    </submittedName>
</protein>
<name>A0A975Q1P9_9SPHN</name>
<dbReference type="PANTHER" id="PTHR21366">
    <property type="entry name" value="GLYOXALASE FAMILY PROTEIN"/>
    <property type="match status" value="1"/>
</dbReference>
<sequence>MTSPLANRLHHTAYVVKDLEATRHFYEDILGFPLVATWCEQEALFGSVRTYCHCFFGLRDGSALAFFQFADPKDQAEFGPDLPSSPFRHIALNVDAEAQAELEQRIAAAGFAPPRTYVLEHGYCRSVYVVDPDEMILEFTLDAGHADKINALRASDAHDELKRWLAGDHRPNNDVRPDHLAAAH</sequence>
<dbReference type="KEGG" id="spph:KFK14_00490"/>
<organism evidence="3 4">
    <name type="scientific">Sphingobium phenoxybenzoativorans</name>
    <dbReference type="NCBI Taxonomy" id="1592790"/>
    <lineage>
        <taxon>Bacteria</taxon>
        <taxon>Pseudomonadati</taxon>
        <taxon>Pseudomonadota</taxon>
        <taxon>Alphaproteobacteria</taxon>
        <taxon>Sphingomonadales</taxon>
        <taxon>Sphingomonadaceae</taxon>
        <taxon>Sphingobium</taxon>
    </lineage>
</organism>
<evidence type="ECO:0000313" key="3">
    <source>
        <dbReference type="EMBL" id="QUT06024.1"/>
    </source>
</evidence>
<dbReference type="Pfam" id="PF00903">
    <property type="entry name" value="Glyoxalase"/>
    <property type="match status" value="1"/>
</dbReference>
<dbReference type="InterPro" id="IPR050383">
    <property type="entry name" value="GlyoxalaseI/FosfomycinResist"/>
</dbReference>
<dbReference type="GO" id="GO:0046872">
    <property type="term" value="F:metal ion binding"/>
    <property type="evidence" value="ECO:0007669"/>
    <property type="project" value="UniProtKB-KW"/>
</dbReference>
<evidence type="ECO:0000256" key="1">
    <source>
        <dbReference type="ARBA" id="ARBA00022723"/>
    </source>
</evidence>
<dbReference type="InterPro" id="IPR018146">
    <property type="entry name" value="Glyoxalase_1_CS"/>
</dbReference>